<gene>
    <name evidence="2" type="ORF">EVG20_g4039</name>
</gene>
<organism evidence="2 3">
    <name type="scientific">Dentipellis fragilis</name>
    <dbReference type="NCBI Taxonomy" id="205917"/>
    <lineage>
        <taxon>Eukaryota</taxon>
        <taxon>Fungi</taxon>
        <taxon>Dikarya</taxon>
        <taxon>Basidiomycota</taxon>
        <taxon>Agaricomycotina</taxon>
        <taxon>Agaricomycetes</taxon>
        <taxon>Russulales</taxon>
        <taxon>Hericiaceae</taxon>
        <taxon>Dentipellis</taxon>
    </lineage>
</organism>
<evidence type="ECO:0000313" key="2">
    <source>
        <dbReference type="EMBL" id="TFY67150.1"/>
    </source>
</evidence>
<dbReference type="OrthoDB" id="3070249at2759"/>
<dbReference type="EMBL" id="SEOQ01000198">
    <property type="protein sequence ID" value="TFY67150.1"/>
    <property type="molecule type" value="Genomic_DNA"/>
</dbReference>
<dbReference type="AlphaFoldDB" id="A0A4Y9YZE7"/>
<feature type="compositionally biased region" description="Polar residues" evidence="1">
    <location>
        <begin position="186"/>
        <end position="202"/>
    </location>
</feature>
<feature type="region of interest" description="Disordered" evidence="1">
    <location>
        <begin position="1"/>
        <end position="21"/>
    </location>
</feature>
<feature type="compositionally biased region" description="Basic and acidic residues" evidence="1">
    <location>
        <begin position="1"/>
        <end position="12"/>
    </location>
</feature>
<dbReference type="STRING" id="205917.A0A4Y9YZE7"/>
<evidence type="ECO:0000313" key="3">
    <source>
        <dbReference type="Proteomes" id="UP000298327"/>
    </source>
</evidence>
<comment type="caution">
    <text evidence="2">The sequence shown here is derived from an EMBL/GenBank/DDBJ whole genome shotgun (WGS) entry which is preliminary data.</text>
</comment>
<evidence type="ECO:0000256" key="1">
    <source>
        <dbReference type="SAM" id="MobiDB-lite"/>
    </source>
</evidence>
<proteinExistence type="predicted"/>
<name>A0A4Y9YZE7_9AGAM</name>
<protein>
    <submittedName>
        <fullName evidence="2">Uncharacterized protein</fullName>
    </submittedName>
</protein>
<sequence length="217" mass="23674">MTGRLGDSKSDSDGEATGPRRRLVQATMSYYPAHVYLQSASAALPDPPQDRFCSVKGCAKRLPQDYTLKMCDQCRGRHRIYATTKRAKRKLEKLAVIQNTVNLADTSSETQPVAWMPPDALSEPVQSQASSSRFDQPEEFTTHIWATQIDPRLFNPKSSELAGALTLPPINPPSVSNDPDAVFDPNDNNQSASTPGPASTSKLPPPQLRASLRAIAL</sequence>
<reference evidence="2 3" key="1">
    <citation type="submission" date="2019-02" db="EMBL/GenBank/DDBJ databases">
        <title>Genome sequencing of the rare red list fungi Dentipellis fragilis.</title>
        <authorList>
            <person name="Buettner E."/>
            <person name="Kellner H."/>
        </authorList>
    </citation>
    <scope>NUCLEOTIDE SEQUENCE [LARGE SCALE GENOMIC DNA]</scope>
    <source>
        <strain evidence="2 3">DSM 105465</strain>
    </source>
</reference>
<dbReference type="Proteomes" id="UP000298327">
    <property type="component" value="Unassembled WGS sequence"/>
</dbReference>
<keyword evidence="3" id="KW-1185">Reference proteome</keyword>
<feature type="region of interest" description="Disordered" evidence="1">
    <location>
        <begin position="164"/>
        <end position="217"/>
    </location>
</feature>
<accession>A0A4Y9YZE7</accession>